<proteinExistence type="predicted"/>
<dbReference type="InterPro" id="IPR007359">
    <property type="entry name" value="SigmaE_reg_RseC_MucC"/>
</dbReference>
<organism evidence="2 3">
    <name type="scientific">Acetohalobium arabaticum (strain ATCC 49924 / DSM 5501 / Z-7288)</name>
    <dbReference type="NCBI Taxonomy" id="574087"/>
    <lineage>
        <taxon>Bacteria</taxon>
        <taxon>Bacillati</taxon>
        <taxon>Bacillota</taxon>
        <taxon>Clostridia</taxon>
        <taxon>Halanaerobiales</taxon>
        <taxon>Halobacteroidaceae</taxon>
        <taxon>Acetohalobium</taxon>
    </lineage>
</organism>
<feature type="transmembrane region" description="Helical" evidence="1">
    <location>
        <begin position="98"/>
        <end position="115"/>
    </location>
</feature>
<dbReference type="AlphaFoldDB" id="D9QU53"/>
<dbReference type="STRING" id="574087.Acear_0297"/>
<name>D9QU53_ACEAZ</name>
<dbReference type="PANTHER" id="PTHR35867:SF1">
    <property type="entry name" value="PROTEIN RSEC"/>
    <property type="match status" value="1"/>
</dbReference>
<dbReference type="HOGENOM" id="CLU_124911_2_1_9"/>
<keyword evidence="1" id="KW-0812">Transmembrane</keyword>
<sequence>MREYAKVVEVNDELATVEIQRHGSCDKCGKCGDDNDIEVEATNPIGAKEGDVVAIELRDSNVFGAALVVYFVPLLSLFLGYFIGQWFSGNYGFGSSDLVGALVGISSMVISFLFVRKYGEINNSKGKYQPEITRTVDPISEDLG</sequence>
<gene>
    <name evidence="2" type="ordered locus">Acear_0297</name>
</gene>
<dbReference type="PIRSF" id="PIRSF004923">
    <property type="entry name" value="RseC"/>
    <property type="match status" value="1"/>
</dbReference>
<dbReference type="Pfam" id="PF04246">
    <property type="entry name" value="RseC_MucC"/>
    <property type="match status" value="1"/>
</dbReference>
<dbReference type="RefSeq" id="WP_013277292.1">
    <property type="nucleotide sequence ID" value="NC_014378.1"/>
</dbReference>
<evidence type="ECO:0000256" key="1">
    <source>
        <dbReference type="SAM" id="Phobius"/>
    </source>
</evidence>
<protein>
    <submittedName>
        <fullName evidence="2">Positive regulator of sigma E, RseC/MucC</fullName>
    </submittedName>
</protein>
<evidence type="ECO:0000313" key="3">
    <source>
        <dbReference type="Proteomes" id="UP000001661"/>
    </source>
</evidence>
<dbReference type="KEGG" id="aar:Acear_0297"/>
<reference evidence="2 3" key="1">
    <citation type="journal article" date="2010" name="Stand. Genomic Sci.">
        <title>Complete genome sequence of Acetohalobium arabaticum type strain (Z-7288).</title>
        <authorList>
            <person name="Sikorski J."/>
            <person name="Lapidus A."/>
            <person name="Chertkov O."/>
            <person name="Lucas S."/>
            <person name="Copeland A."/>
            <person name="Glavina Del Rio T."/>
            <person name="Nolan M."/>
            <person name="Tice H."/>
            <person name="Cheng J.F."/>
            <person name="Han C."/>
            <person name="Brambilla E."/>
            <person name="Pitluck S."/>
            <person name="Liolios K."/>
            <person name="Ivanova N."/>
            <person name="Mavromatis K."/>
            <person name="Mikhailova N."/>
            <person name="Pati A."/>
            <person name="Bruce D."/>
            <person name="Detter C."/>
            <person name="Tapia R."/>
            <person name="Goodwin L."/>
            <person name="Chen A."/>
            <person name="Palaniappan K."/>
            <person name="Land M."/>
            <person name="Hauser L."/>
            <person name="Chang Y.J."/>
            <person name="Jeffries C.D."/>
            <person name="Rohde M."/>
            <person name="Goker M."/>
            <person name="Spring S."/>
            <person name="Woyke T."/>
            <person name="Bristow J."/>
            <person name="Eisen J.A."/>
            <person name="Markowitz V."/>
            <person name="Hugenholtz P."/>
            <person name="Kyrpides N.C."/>
            <person name="Klenk H.P."/>
        </authorList>
    </citation>
    <scope>NUCLEOTIDE SEQUENCE [LARGE SCALE GENOMIC DNA]</scope>
    <source>
        <strain evidence="3">ATCC 49924 / DSM 5501 / Z-7288</strain>
    </source>
</reference>
<dbReference type="PANTHER" id="PTHR35867">
    <property type="entry name" value="PROTEIN RSEC"/>
    <property type="match status" value="1"/>
</dbReference>
<keyword evidence="1" id="KW-0472">Membrane</keyword>
<dbReference type="EMBL" id="CP002105">
    <property type="protein sequence ID" value="ADL11846.1"/>
    <property type="molecule type" value="Genomic_DNA"/>
</dbReference>
<keyword evidence="1" id="KW-1133">Transmembrane helix</keyword>
<keyword evidence="3" id="KW-1185">Reference proteome</keyword>
<evidence type="ECO:0000313" key="2">
    <source>
        <dbReference type="EMBL" id="ADL11846.1"/>
    </source>
</evidence>
<accession>D9QU53</accession>
<dbReference type="InterPro" id="IPR026268">
    <property type="entry name" value="RseC"/>
</dbReference>
<dbReference type="Proteomes" id="UP000001661">
    <property type="component" value="Chromosome"/>
</dbReference>
<dbReference type="eggNOG" id="COG3086">
    <property type="taxonomic scope" value="Bacteria"/>
</dbReference>
<feature type="transmembrane region" description="Helical" evidence="1">
    <location>
        <begin position="62"/>
        <end position="83"/>
    </location>
</feature>